<dbReference type="SUPFAM" id="SSF48371">
    <property type="entry name" value="ARM repeat"/>
    <property type="match status" value="1"/>
</dbReference>
<sequence>MPECYGNSFSLRVVNAILNMTPLSDNEDLACFYVTKHSAWKGKYKRIFSVGSSGITTYNPSSLDVTNRWSYSDIVDIQPASNANRTEFTLTYRKEKKTESMRFSTEFRSALLTNVLSCKYLSGDRPRDTLRCHSYKHHWSDTKLPVMLEVTPSALNQLDMATNVILASYKYIDIQGFSEVKDYPGGFVIICAEFSRMHLFSCEILPELKSKILECANNIGITIRVIKEPVTIQEFNNQRFGKFSGDEHVTSICEFLVHKLSHRHQDIQKRILCLSETCILERDPQTYNICTLRPLCDVFALVRDRENPQLFTIEYLNGDGRTYTASDRDALLATLLDSVRGSGNHDVHVKMHPSSRGKRWGPLTHPLEQDVESLHLKFFQQRPGNRNLAEIIERFNANVPYSGLIHSVTQDGIFAENKEKLINNALSALSLDDSDQSNVPVKDLEAQFHALRRLFASKVGFSAFTMMPGLRESIGKKVVSALRRNDEAVTHAAIDMMCCLMHPMHDNYELRQEQVNKASILSKKPFLEKLLEMWISYINRGTAALVISSMLDFLTFALCVPYSETTDGKDFDNMLEMVAARGRSLFRLFQHTSLAVVKGAGLIMRALIEEGEASVAVKMQNLALSEGALPKHLLIALYTQPTDSRLLAHRQLSRHLIGLWVTEHSTSMALLKRIMPSGLLSYLESQEKVPDSILAEERLITRDNLKLAQEHSDRHKKGPHWIAVEKQLKMFEKHIDHVLLHWGASLGIERKLRDREKKEERPVVLRRRRERIKSTANWSLFYYKFLQDHALPSLIWNHKTRDELKDALESEIRTFNSDRELSGNALISWNHHEFEVNYTCLASEIKIGEYYLRLLLEKDEKNECPIARSYEFFNVLYHRFLLTPKPELKSMCLQAMSIVYGQHFKDIGPFSDTKYIVGMLDRCIDKMERDRLIIFLEKLILDKRNIKDILDANGIRILVDLLTLAHLHTSRAVIPTQTNVIEAGPNMQRENEKEWHYQFSSETKGPVSFHELKELWNSNQLNPKTKCWAMGMDGWRTLQNVPQLKWCLLAKGNTVLNESDLASIILNILIKMCEYFPSRDSDDAIIRPLPRVKKVLSDSTCLLHIVQLLLTFDPVIVEKVATLMCLVMKDNPKMKTVYLTGIFYFILMYNGSNVLPIARFLKLTHMYQAVRNEDPSASEILQHSVLGPLLPEAMLSYLENHGAEKFAQIFLGEFDTPEVIWSREMRQLLIQKLALHVADFSPRLRSNTRAPYQYCTIPAIRYPQLENELFCNIYYLRHLCDTVRFPNWPIKDPVKLLKDVLETWKKEVEKKPPAMSVDDAYESLGLSRGMQHDESRIRKSYYKLAQQFHPDKNPEGRNRFEEVTQAYEFLCSRSSWCGDGPNPDNIVLVLKTQSILFDRYSTELQPYKYAGYPQLIKTIQLETSDEQLFSKRALLLPAASELAYHTVHCSALNAEEL</sequence>
<dbReference type="Pfam" id="PF14237">
    <property type="entry name" value="GYF_2"/>
    <property type="match status" value="1"/>
</dbReference>
<dbReference type="PROSITE" id="PS50076">
    <property type="entry name" value="DNAJ_2"/>
    <property type="match status" value="1"/>
</dbReference>
<dbReference type="InterPro" id="IPR045802">
    <property type="entry name" value="GRV2/DNAJC13_N"/>
</dbReference>
<dbReference type="InterPro" id="IPR044978">
    <property type="entry name" value="GRV2/DNAJC13"/>
</dbReference>
<dbReference type="InterPro" id="IPR001623">
    <property type="entry name" value="DnaJ_domain"/>
</dbReference>
<organism evidence="2">
    <name type="scientific">Menopon gallinae</name>
    <name type="common">poultry shaft louse</name>
    <dbReference type="NCBI Taxonomy" id="328185"/>
    <lineage>
        <taxon>Eukaryota</taxon>
        <taxon>Metazoa</taxon>
        <taxon>Ecdysozoa</taxon>
        <taxon>Arthropoda</taxon>
        <taxon>Hexapoda</taxon>
        <taxon>Insecta</taxon>
        <taxon>Pterygota</taxon>
        <taxon>Neoptera</taxon>
        <taxon>Paraneoptera</taxon>
        <taxon>Psocodea</taxon>
        <taxon>Troctomorpha</taxon>
        <taxon>Phthiraptera</taxon>
        <taxon>Amblycera</taxon>
        <taxon>Menoponidae</taxon>
        <taxon>Menopon</taxon>
    </lineage>
</organism>
<feature type="domain" description="J" evidence="1">
    <location>
        <begin position="1319"/>
        <end position="1401"/>
    </location>
</feature>
<gene>
    <name evidence="2" type="ORF">PYX00_000818</name>
</gene>
<dbReference type="Pfam" id="PF00226">
    <property type="entry name" value="DnaJ"/>
    <property type="match status" value="1"/>
</dbReference>
<dbReference type="Gene3D" id="1.10.287.110">
    <property type="entry name" value="DnaJ domain"/>
    <property type="match status" value="1"/>
</dbReference>
<dbReference type="InterPro" id="IPR036869">
    <property type="entry name" value="J_dom_sf"/>
</dbReference>
<dbReference type="PANTHER" id="PTHR36983">
    <property type="entry name" value="DNAJ HOMOLOG SUBFAMILY C MEMBER 13"/>
    <property type="match status" value="1"/>
</dbReference>
<dbReference type="Pfam" id="PF19432">
    <property type="entry name" value="RME-8_N"/>
    <property type="match status" value="1"/>
</dbReference>
<dbReference type="CDD" id="cd06257">
    <property type="entry name" value="DnaJ"/>
    <property type="match status" value="1"/>
</dbReference>
<dbReference type="SMART" id="SM00271">
    <property type="entry name" value="DnaJ"/>
    <property type="match status" value="1"/>
</dbReference>
<dbReference type="InterPro" id="IPR016024">
    <property type="entry name" value="ARM-type_fold"/>
</dbReference>
<dbReference type="GO" id="GO:2000641">
    <property type="term" value="P:regulation of early endosome to late endosome transport"/>
    <property type="evidence" value="ECO:0007669"/>
    <property type="project" value="InterPro"/>
</dbReference>
<evidence type="ECO:0000313" key="2">
    <source>
        <dbReference type="EMBL" id="KAL0279213.1"/>
    </source>
</evidence>
<dbReference type="PANTHER" id="PTHR36983:SF2">
    <property type="entry name" value="DNAJ HOMOLOG SUBFAMILY C MEMBER 13"/>
    <property type="match status" value="1"/>
</dbReference>
<dbReference type="GO" id="GO:0010008">
    <property type="term" value="C:endosome membrane"/>
    <property type="evidence" value="ECO:0007669"/>
    <property type="project" value="TreeGrafter"/>
</dbReference>
<reference evidence="2" key="1">
    <citation type="journal article" date="2024" name="Gigascience">
        <title>Chromosome-level genome of the poultry shaft louse Menopon gallinae provides insight into the host-switching and adaptive evolution of parasitic lice.</title>
        <authorList>
            <person name="Xu Y."/>
            <person name="Ma L."/>
            <person name="Liu S."/>
            <person name="Liang Y."/>
            <person name="Liu Q."/>
            <person name="He Z."/>
            <person name="Tian L."/>
            <person name="Duan Y."/>
            <person name="Cai W."/>
            <person name="Li H."/>
            <person name="Song F."/>
        </authorList>
    </citation>
    <scope>NUCLEOTIDE SEQUENCE</scope>
    <source>
        <strain evidence="2">Cailab_2023a</strain>
    </source>
</reference>
<dbReference type="GO" id="GO:0007032">
    <property type="term" value="P:endosome organization"/>
    <property type="evidence" value="ECO:0007669"/>
    <property type="project" value="InterPro"/>
</dbReference>
<name>A0AAW2IBY0_9NEOP</name>
<evidence type="ECO:0000259" key="1">
    <source>
        <dbReference type="PROSITE" id="PS50076"/>
    </source>
</evidence>
<proteinExistence type="predicted"/>
<accession>A0AAW2IBY0</accession>
<dbReference type="FunFam" id="1.10.287.110:FF:000007">
    <property type="entry name" value="DnaJ (Hsp40) homolog, subfamily C, member 13"/>
    <property type="match status" value="1"/>
</dbReference>
<dbReference type="EMBL" id="JARGDH010000001">
    <property type="protein sequence ID" value="KAL0279213.1"/>
    <property type="molecule type" value="Genomic_DNA"/>
</dbReference>
<dbReference type="SUPFAM" id="SSF46565">
    <property type="entry name" value="Chaperone J-domain"/>
    <property type="match status" value="1"/>
</dbReference>
<dbReference type="GO" id="GO:0006898">
    <property type="term" value="P:receptor-mediated endocytosis"/>
    <property type="evidence" value="ECO:0007669"/>
    <property type="project" value="TreeGrafter"/>
</dbReference>
<comment type="caution">
    <text evidence="2">The sequence shown here is derived from an EMBL/GenBank/DDBJ whole genome shotgun (WGS) entry which is preliminary data.</text>
</comment>
<dbReference type="InterPro" id="IPR025640">
    <property type="entry name" value="GYF_2"/>
</dbReference>
<protein>
    <recommendedName>
        <fullName evidence="1">J domain-containing protein</fullName>
    </recommendedName>
</protein>